<name>A0ABY7TIQ1_9SPHN</name>
<organism evidence="15 16">
    <name type="scientific">Sphingomonas naphthae</name>
    <dbReference type="NCBI Taxonomy" id="1813468"/>
    <lineage>
        <taxon>Bacteria</taxon>
        <taxon>Pseudomonadati</taxon>
        <taxon>Pseudomonadota</taxon>
        <taxon>Alphaproteobacteria</taxon>
        <taxon>Sphingomonadales</taxon>
        <taxon>Sphingomonadaceae</taxon>
        <taxon>Sphingomonas</taxon>
    </lineage>
</organism>
<dbReference type="PANTHER" id="PTHR45436:SF14">
    <property type="entry name" value="SENSOR PROTEIN QSEC"/>
    <property type="match status" value="1"/>
</dbReference>
<dbReference type="EMBL" id="CP117411">
    <property type="protein sequence ID" value="WCT72825.1"/>
    <property type="molecule type" value="Genomic_DNA"/>
</dbReference>
<keyword evidence="8" id="KW-0418">Kinase</keyword>
<dbReference type="Pfam" id="PF00512">
    <property type="entry name" value="HisKA"/>
    <property type="match status" value="1"/>
</dbReference>
<dbReference type="SUPFAM" id="SSF55874">
    <property type="entry name" value="ATPase domain of HSP90 chaperone/DNA topoisomerase II/histidine kinase"/>
    <property type="match status" value="1"/>
</dbReference>
<evidence type="ECO:0000256" key="2">
    <source>
        <dbReference type="ARBA" id="ARBA00004141"/>
    </source>
</evidence>
<dbReference type="Pfam" id="PF08521">
    <property type="entry name" value="2CSK_N"/>
    <property type="match status" value="1"/>
</dbReference>
<dbReference type="CDD" id="cd00075">
    <property type="entry name" value="HATPase"/>
    <property type="match status" value="1"/>
</dbReference>
<proteinExistence type="predicted"/>
<protein>
    <recommendedName>
        <fullName evidence="3">histidine kinase</fullName>
        <ecNumber evidence="3">2.7.13.3</ecNumber>
    </recommendedName>
</protein>
<sequence length="458" mass="49497">MRKARSSLAARLYGRLLLLTILISVAMALTVLHVARRQIKHEADVDLITAADTLYALMAEELDDVRAEGRTISLAEDVLSDEDLDAFERSADWRMFMISRDGRKLVGSDSAPPIHLLPTKAGLKTVRIGGVAWRIYSLAVPRDHLLIQVGEQRAIRNALIWNVARDLVWPVLLLVGGSAILLWLALQGGLFQLRRLGSSLGERQPGDTHRFDLAEWPRDLVPLVVTLNDLFGRIEAVLARERQFTDDAAHQLRTPLSALKLQLQALVRIEDAGQRAELTVDVIAAIDRAAALVSQMLLLARLDAARLTVQPVDVVAVVGEVMADQALVAARRSIQLDLDAEGETTLEGDALLLRLALANLLENAIKYGPEGAIVTVRLTDTADALRIAVIDRGAGIPPGERDAVRARFHRGSAAGSDGAGLGLAIVGSAIAVIGGTLEFADPIDEDGFAAILIFPRHG</sequence>
<evidence type="ECO:0000313" key="15">
    <source>
        <dbReference type="EMBL" id="WCT72825.1"/>
    </source>
</evidence>
<evidence type="ECO:0000256" key="6">
    <source>
        <dbReference type="ARBA" id="ARBA00022692"/>
    </source>
</evidence>
<keyword evidence="11" id="KW-0902">Two-component regulatory system</keyword>
<dbReference type="InterPro" id="IPR005467">
    <property type="entry name" value="His_kinase_dom"/>
</dbReference>
<dbReference type="Proteomes" id="UP001220395">
    <property type="component" value="Chromosome"/>
</dbReference>
<keyword evidence="4" id="KW-0597">Phosphoprotein</keyword>
<keyword evidence="10 13" id="KW-1133">Transmembrane helix</keyword>
<keyword evidence="12 13" id="KW-0472">Membrane</keyword>
<dbReference type="InterPro" id="IPR050428">
    <property type="entry name" value="TCS_sensor_his_kinase"/>
</dbReference>
<feature type="transmembrane region" description="Helical" evidence="13">
    <location>
        <begin position="167"/>
        <end position="186"/>
    </location>
</feature>
<evidence type="ECO:0000256" key="3">
    <source>
        <dbReference type="ARBA" id="ARBA00012438"/>
    </source>
</evidence>
<dbReference type="PANTHER" id="PTHR45436">
    <property type="entry name" value="SENSOR HISTIDINE KINASE YKOH"/>
    <property type="match status" value="1"/>
</dbReference>
<evidence type="ECO:0000256" key="12">
    <source>
        <dbReference type="ARBA" id="ARBA00023136"/>
    </source>
</evidence>
<comment type="catalytic activity">
    <reaction evidence="1">
        <text>ATP + protein L-histidine = ADP + protein N-phospho-L-histidine.</text>
        <dbReference type="EC" id="2.7.13.3"/>
    </reaction>
</comment>
<dbReference type="InterPro" id="IPR036097">
    <property type="entry name" value="HisK_dim/P_sf"/>
</dbReference>
<evidence type="ECO:0000259" key="14">
    <source>
        <dbReference type="PROSITE" id="PS50109"/>
    </source>
</evidence>
<dbReference type="SMART" id="SM00388">
    <property type="entry name" value="HisKA"/>
    <property type="match status" value="1"/>
</dbReference>
<evidence type="ECO:0000256" key="8">
    <source>
        <dbReference type="ARBA" id="ARBA00022777"/>
    </source>
</evidence>
<accession>A0ABY7TIQ1</accession>
<gene>
    <name evidence="15" type="ORF">PQ455_14440</name>
</gene>
<dbReference type="Gene3D" id="1.10.287.130">
    <property type="match status" value="1"/>
</dbReference>
<reference evidence="15 16" key="1">
    <citation type="submission" date="2023-02" db="EMBL/GenBank/DDBJ databases">
        <title>Genome sequence of Sphingomonas naphthae.</title>
        <authorList>
            <person name="Kim S."/>
            <person name="Heo J."/>
            <person name="Kwon S.-W."/>
        </authorList>
    </citation>
    <scope>NUCLEOTIDE SEQUENCE [LARGE SCALE GENOMIC DNA]</scope>
    <source>
        <strain evidence="15 16">KACC 18716</strain>
    </source>
</reference>
<evidence type="ECO:0000256" key="1">
    <source>
        <dbReference type="ARBA" id="ARBA00000085"/>
    </source>
</evidence>
<keyword evidence="9 15" id="KW-0067">ATP-binding</keyword>
<keyword evidence="7" id="KW-0547">Nucleotide-binding</keyword>
<dbReference type="RefSeq" id="WP_273686798.1">
    <property type="nucleotide sequence ID" value="NZ_CP117411.1"/>
</dbReference>
<evidence type="ECO:0000256" key="4">
    <source>
        <dbReference type="ARBA" id="ARBA00022553"/>
    </source>
</evidence>
<dbReference type="SUPFAM" id="SSF47384">
    <property type="entry name" value="Homodimeric domain of signal transducing histidine kinase"/>
    <property type="match status" value="1"/>
</dbReference>
<evidence type="ECO:0000313" key="16">
    <source>
        <dbReference type="Proteomes" id="UP001220395"/>
    </source>
</evidence>
<evidence type="ECO:0000256" key="9">
    <source>
        <dbReference type="ARBA" id="ARBA00022840"/>
    </source>
</evidence>
<dbReference type="SMART" id="SM00387">
    <property type="entry name" value="HATPase_c"/>
    <property type="match status" value="1"/>
</dbReference>
<dbReference type="Gene3D" id="3.30.565.10">
    <property type="entry name" value="Histidine kinase-like ATPase, C-terminal domain"/>
    <property type="match status" value="1"/>
</dbReference>
<evidence type="ECO:0000256" key="7">
    <source>
        <dbReference type="ARBA" id="ARBA00022741"/>
    </source>
</evidence>
<dbReference type="InterPro" id="IPR004358">
    <property type="entry name" value="Sig_transdc_His_kin-like_C"/>
</dbReference>
<dbReference type="PROSITE" id="PS50109">
    <property type="entry name" value="HIS_KIN"/>
    <property type="match status" value="1"/>
</dbReference>
<keyword evidence="6 13" id="KW-0812">Transmembrane</keyword>
<evidence type="ECO:0000256" key="5">
    <source>
        <dbReference type="ARBA" id="ARBA00022679"/>
    </source>
</evidence>
<dbReference type="InterPro" id="IPR003661">
    <property type="entry name" value="HisK_dim/P_dom"/>
</dbReference>
<evidence type="ECO:0000256" key="13">
    <source>
        <dbReference type="SAM" id="Phobius"/>
    </source>
</evidence>
<dbReference type="InterPro" id="IPR036890">
    <property type="entry name" value="HATPase_C_sf"/>
</dbReference>
<dbReference type="EC" id="2.7.13.3" evidence="3"/>
<evidence type="ECO:0000256" key="11">
    <source>
        <dbReference type="ARBA" id="ARBA00023012"/>
    </source>
</evidence>
<dbReference type="Pfam" id="PF02518">
    <property type="entry name" value="HATPase_c"/>
    <property type="match status" value="1"/>
</dbReference>
<feature type="domain" description="Histidine kinase" evidence="14">
    <location>
        <begin position="247"/>
        <end position="458"/>
    </location>
</feature>
<keyword evidence="5" id="KW-0808">Transferase</keyword>
<keyword evidence="16" id="KW-1185">Reference proteome</keyword>
<dbReference type="InterPro" id="IPR013727">
    <property type="entry name" value="2CSK_N"/>
</dbReference>
<evidence type="ECO:0000256" key="10">
    <source>
        <dbReference type="ARBA" id="ARBA00022989"/>
    </source>
</evidence>
<dbReference type="InterPro" id="IPR003594">
    <property type="entry name" value="HATPase_dom"/>
</dbReference>
<comment type="subcellular location">
    <subcellularLocation>
        <location evidence="2">Membrane</location>
        <topology evidence="2">Multi-pass membrane protein</topology>
    </subcellularLocation>
</comment>
<dbReference type="CDD" id="cd00082">
    <property type="entry name" value="HisKA"/>
    <property type="match status" value="1"/>
</dbReference>
<dbReference type="GO" id="GO:0005524">
    <property type="term" value="F:ATP binding"/>
    <property type="evidence" value="ECO:0007669"/>
    <property type="project" value="UniProtKB-KW"/>
</dbReference>
<dbReference type="PRINTS" id="PR00344">
    <property type="entry name" value="BCTRLSENSOR"/>
</dbReference>